<organism evidence="2 3">
    <name type="scientific">Dinghuibacter silviterrae</name>
    <dbReference type="NCBI Taxonomy" id="1539049"/>
    <lineage>
        <taxon>Bacteria</taxon>
        <taxon>Pseudomonadati</taxon>
        <taxon>Bacteroidota</taxon>
        <taxon>Chitinophagia</taxon>
        <taxon>Chitinophagales</taxon>
        <taxon>Chitinophagaceae</taxon>
        <taxon>Dinghuibacter</taxon>
    </lineage>
</organism>
<dbReference type="Proteomes" id="UP000294498">
    <property type="component" value="Unassembled WGS sequence"/>
</dbReference>
<comment type="caution">
    <text evidence="2">The sequence shown here is derived from an EMBL/GenBank/DDBJ whole genome shotgun (WGS) entry which is preliminary data.</text>
</comment>
<reference evidence="2 3" key="1">
    <citation type="submission" date="2019-03" db="EMBL/GenBank/DDBJ databases">
        <title>Genomic Encyclopedia of Type Strains, Phase IV (KMG-IV): sequencing the most valuable type-strain genomes for metagenomic binning, comparative biology and taxonomic classification.</title>
        <authorList>
            <person name="Goeker M."/>
        </authorList>
    </citation>
    <scope>NUCLEOTIDE SEQUENCE [LARGE SCALE GENOMIC DNA]</scope>
    <source>
        <strain evidence="2 3">DSM 100059</strain>
    </source>
</reference>
<dbReference type="RefSeq" id="WP_134000008.1">
    <property type="nucleotide sequence ID" value="NZ_SODV01000002.1"/>
</dbReference>
<keyword evidence="1" id="KW-0732">Signal</keyword>
<keyword evidence="3" id="KW-1185">Reference proteome</keyword>
<gene>
    <name evidence="2" type="ORF">EDB95_5410</name>
</gene>
<evidence type="ECO:0008006" key="4">
    <source>
        <dbReference type="Google" id="ProtNLM"/>
    </source>
</evidence>
<feature type="chain" id="PRO_5020719928" description="Lipoprotein" evidence="1">
    <location>
        <begin position="22"/>
        <end position="117"/>
    </location>
</feature>
<proteinExistence type="predicted"/>
<evidence type="ECO:0000256" key="1">
    <source>
        <dbReference type="SAM" id="SignalP"/>
    </source>
</evidence>
<dbReference type="PROSITE" id="PS51257">
    <property type="entry name" value="PROKAR_LIPOPROTEIN"/>
    <property type="match status" value="1"/>
</dbReference>
<protein>
    <recommendedName>
        <fullName evidence="4">Lipoprotein</fullName>
    </recommendedName>
</protein>
<sequence>MKKSILAASLCLLLFACDSESAVKSLTPAQKLAILDNIDTSDAKVKTMDALLQSLSAKFHEPQDTIADYTSRAEGVLKDKGIVSTSLDIMGDLDKLQAPDSLDYRGAITMYLMIRSK</sequence>
<name>A0A4R8DKN2_9BACT</name>
<dbReference type="AlphaFoldDB" id="A0A4R8DKN2"/>
<evidence type="ECO:0000313" key="2">
    <source>
        <dbReference type="EMBL" id="TDW97560.1"/>
    </source>
</evidence>
<accession>A0A4R8DKN2</accession>
<dbReference type="EMBL" id="SODV01000002">
    <property type="protein sequence ID" value="TDW97560.1"/>
    <property type="molecule type" value="Genomic_DNA"/>
</dbReference>
<evidence type="ECO:0000313" key="3">
    <source>
        <dbReference type="Proteomes" id="UP000294498"/>
    </source>
</evidence>
<feature type="signal peptide" evidence="1">
    <location>
        <begin position="1"/>
        <end position="21"/>
    </location>
</feature>